<dbReference type="RefSeq" id="WP_182619855.1">
    <property type="nucleotide sequence ID" value="NZ_BAAATF010000017.1"/>
</dbReference>
<evidence type="ECO:0000256" key="2">
    <source>
        <dbReference type="ARBA" id="ARBA00022829"/>
    </source>
</evidence>
<dbReference type="NCBIfam" id="TIGR00180">
    <property type="entry name" value="parB_part"/>
    <property type="match status" value="1"/>
</dbReference>
<dbReference type="InterPro" id="IPR036086">
    <property type="entry name" value="ParB/Sulfiredoxin_sf"/>
</dbReference>
<evidence type="ECO:0000256" key="4">
    <source>
        <dbReference type="SAM" id="MobiDB-lite"/>
    </source>
</evidence>
<dbReference type="Pfam" id="PF23552">
    <property type="entry name" value="ParB_C"/>
    <property type="match status" value="1"/>
</dbReference>
<evidence type="ECO:0000259" key="5">
    <source>
        <dbReference type="SMART" id="SM00470"/>
    </source>
</evidence>
<feature type="domain" description="ParB-like N-terminal" evidence="5">
    <location>
        <begin position="170"/>
        <end position="262"/>
    </location>
</feature>
<dbReference type="PANTHER" id="PTHR33375:SF1">
    <property type="entry name" value="CHROMOSOME-PARTITIONING PROTEIN PARB-RELATED"/>
    <property type="match status" value="1"/>
</dbReference>
<evidence type="ECO:0000313" key="6">
    <source>
        <dbReference type="EMBL" id="MBA8810802.1"/>
    </source>
</evidence>
<dbReference type="InterPro" id="IPR057240">
    <property type="entry name" value="ParB_dimer_C"/>
</dbReference>
<feature type="region of interest" description="Disordered" evidence="4">
    <location>
        <begin position="54"/>
        <end position="114"/>
    </location>
</feature>
<dbReference type="SMART" id="SM00470">
    <property type="entry name" value="ParB"/>
    <property type="match status" value="1"/>
</dbReference>
<dbReference type="GO" id="GO:0003677">
    <property type="term" value="F:DNA binding"/>
    <property type="evidence" value="ECO:0007669"/>
    <property type="project" value="UniProtKB-KW"/>
</dbReference>
<dbReference type="PANTHER" id="PTHR33375">
    <property type="entry name" value="CHROMOSOME-PARTITIONING PROTEIN PARB-RELATED"/>
    <property type="match status" value="1"/>
</dbReference>
<comment type="caution">
    <text evidence="6">The sequence shown here is derived from an EMBL/GenBank/DDBJ whole genome shotgun (WGS) entry which is preliminary data.</text>
</comment>
<dbReference type="GO" id="GO:0045881">
    <property type="term" value="P:positive regulation of sporulation resulting in formation of a cellular spore"/>
    <property type="evidence" value="ECO:0007669"/>
    <property type="project" value="TreeGrafter"/>
</dbReference>
<dbReference type="Proteomes" id="UP000540568">
    <property type="component" value="Unassembled WGS sequence"/>
</dbReference>
<sequence>MTAKRRGLGRGLGALIPTGPELDERASAAGELDGADNVSAGSVATVVEERPNPAIALAGSTATADSTTSSASTDEVPAGIASTSTIETIEEPAPEQAPEKKAPKNTGPRPSTVKWDSAIASGRLSVANEAGDSSSASALDDAFFSREESAPEAVSRETPDLVPVPGARFAELPVTAIRPNTWQPRTVFDEGDLDELVESIKEIGVLQPIVVRPDKEHPGEYELIMGERRWRATQAAELETIPAIVRETDDGDMLRDALLENLHRSNLNPLEEAAAYRQLLDDFDCTHEELANRIARSRPQISNTLRLLRLPPLVQRRVAAGVLSAGHARALLGLSDGAEIERLAQRIVSEGLSVRATEEIVMLTESDGTGSKARKAPRAGTRSEAIDELAVRLSDRFETRVKVALGKNKGRMTVEFASVEDLNRILNVMAPEERGLLKPSSDD</sequence>
<dbReference type="SUPFAM" id="SSF110849">
    <property type="entry name" value="ParB/Sulfiredoxin"/>
    <property type="match status" value="1"/>
</dbReference>
<evidence type="ECO:0000313" key="7">
    <source>
        <dbReference type="Proteomes" id="UP000540568"/>
    </source>
</evidence>
<organism evidence="6 7">
    <name type="scientific">Promicromonospora sukumoe</name>
    <dbReference type="NCBI Taxonomy" id="88382"/>
    <lineage>
        <taxon>Bacteria</taxon>
        <taxon>Bacillati</taxon>
        <taxon>Actinomycetota</taxon>
        <taxon>Actinomycetes</taxon>
        <taxon>Micrococcales</taxon>
        <taxon>Promicromonosporaceae</taxon>
        <taxon>Promicromonospora</taxon>
    </lineage>
</organism>
<evidence type="ECO:0000256" key="3">
    <source>
        <dbReference type="ARBA" id="ARBA00023125"/>
    </source>
</evidence>
<dbReference type="CDD" id="cd16393">
    <property type="entry name" value="SPO0J_N"/>
    <property type="match status" value="1"/>
</dbReference>
<keyword evidence="2" id="KW-0159">Chromosome partition</keyword>
<dbReference type="FunFam" id="1.10.10.2830:FF:000001">
    <property type="entry name" value="Chromosome partitioning protein ParB"/>
    <property type="match status" value="1"/>
</dbReference>
<keyword evidence="3" id="KW-0238">DNA-binding</keyword>
<dbReference type="InterPro" id="IPR050336">
    <property type="entry name" value="Chromosome_partition/occlusion"/>
</dbReference>
<feature type="region of interest" description="Disordered" evidence="4">
    <location>
        <begin position="1"/>
        <end position="37"/>
    </location>
</feature>
<keyword evidence="7" id="KW-1185">Reference proteome</keyword>
<feature type="compositionally biased region" description="Low complexity" evidence="4">
    <location>
        <begin position="56"/>
        <end position="73"/>
    </location>
</feature>
<proteinExistence type="inferred from homology"/>
<reference evidence="6 7" key="1">
    <citation type="submission" date="2020-07" db="EMBL/GenBank/DDBJ databases">
        <title>Sequencing the genomes of 1000 actinobacteria strains.</title>
        <authorList>
            <person name="Klenk H.-P."/>
        </authorList>
    </citation>
    <scope>NUCLEOTIDE SEQUENCE [LARGE SCALE GENOMIC DNA]</scope>
    <source>
        <strain evidence="6 7">DSM 44121</strain>
    </source>
</reference>
<accession>A0A7W3JDE9</accession>
<dbReference type="InterPro" id="IPR041468">
    <property type="entry name" value="HTH_ParB/Spo0J"/>
</dbReference>
<dbReference type="SUPFAM" id="SSF109709">
    <property type="entry name" value="KorB DNA-binding domain-like"/>
    <property type="match status" value="1"/>
</dbReference>
<dbReference type="GO" id="GO:0005694">
    <property type="term" value="C:chromosome"/>
    <property type="evidence" value="ECO:0007669"/>
    <property type="project" value="TreeGrafter"/>
</dbReference>
<evidence type="ECO:0000256" key="1">
    <source>
        <dbReference type="ARBA" id="ARBA00006295"/>
    </source>
</evidence>
<dbReference type="GO" id="GO:0007059">
    <property type="term" value="P:chromosome segregation"/>
    <property type="evidence" value="ECO:0007669"/>
    <property type="project" value="UniProtKB-KW"/>
</dbReference>
<dbReference type="InterPro" id="IPR004437">
    <property type="entry name" value="ParB/RepB/Spo0J"/>
</dbReference>
<protein>
    <submittedName>
        <fullName evidence="6">ParB family chromosome partitioning protein</fullName>
    </submittedName>
</protein>
<name>A0A7W3JDE9_9MICO</name>
<dbReference type="Gene3D" id="3.90.1530.30">
    <property type="match status" value="1"/>
</dbReference>
<dbReference type="FunFam" id="3.90.1530.30:FF:000001">
    <property type="entry name" value="Chromosome partitioning protein ParB"/>
    <property type="match status" value="1"/>
</dbReference>
<gene>
    <name evidence="6" type="ORF">FHX71_004778</name>
</gene>
<comment type="similarity">
    <text evidence="1">Belongs to the ParB family.</text>
</comment>
<dbReference type="Pfam" id="PF17762">
    <property type="entry name" value="HTH_ParB"/>
    <property type="match status" value="1"/>
</dbReference>
<dbReference type="AlphaFoldDB" id="A0A7W3JDE9"/>
<dbReference type="Pfam" id="PF02195">
    <property type="entry name" value="ParB_N"/>
    <property type="match status" value="1"/>
</dbReference>
<dbReference type="InterPro" id="IPR003115">
    <property type="entry name" value="ParB_N"/>
</dbReference>
<dbReference type="Gene3D" id="1.10.10.2830">
    <property type="match status" value="1"/>
</dbReference>
<dbReference type="EMBL" id="JACGWV010000002">
    <property type="protein sequence ID" value="MBA8810802.1"/>
    <property type="molecule type" value="Genomic_DNA"/>
</dbReference>